<dbReference type="Pfam" id="PF08100">
    <property type="entry name" value="Dimerisation"/>
    <property type="match status" value="1"/>
</dbReference>
<keyword evidence="6" id="KW-0489">Methyltransferase</keyword>
<keyword evidence="5" id="KW-0963">Cytoplasm</keyword>
<dbReference type="FunFam" id="3.40.50.150:FF:000146">
    <property type="entry name" value="Acetylserotonin O-methyltransferase"/>
    <property type="match status" value="1"/>
</dbReference>
<evidence type="ECO:0000256" key="1">
    <source>
        <dbReference type="ARBA" id="ARBA00004123"/>
    </source>
</evidence>
<feature type="region of interest" description="Disordered" evidence="13">
    <location>
        <begin position="208"/>
        <end position="248"/>
    </location>
</feature>
<dbReference type="SUPFAM" id="SSF54928">
    <property type="entry name" value="RNA-binding domain, RBD"/>
    <property type="match status" value="1"/>
</dbReference>
<protein>
    <recommendedName>
        <fullName evidence="19">N-acetylserotonin O-methyltransferase-like protein</fullName>
    </recommendedName>
</protein>
<accession>A0A060WQI9</accession>
<evidence type="ECO:0000259" key="16">
    <source>
        <dbReference type="Pfam" id="PF08100"/>
    </source>
</evidence>
<dbReference type="InterPro" id="IPR039722">
    <property type="entry name" value="Upf3"/>
</dbReference>
<dbReference type="PROSITE" id="PS51683">
    <property type="entry name" value="SAM_OMT_II"/>
    <property type="match status" value="1"/>
</dbReference>
<dbReference type="GO" id="GO:0032991">
    <property type="term" value="C:protein-containing complex"/>
    <property type="evidence" value="ECO:0007669"/>
    <property type="project" value="UniProtKB-ARBA"/>
</dbReference>
<name>A0A060WQI9_ONCMY</name>
<dbReference type="GO" id="GO:0003723">
    <property type="term" value="F:RNA binding"/>
    <property type="evidence" value="ECO:0007669"/>
    <property type="project" value="UniProtKB-KW"/>
</dbReference>
<evidence type="ECO:0000256" key="8">
    <source>
        <dbReference type="ARBA" id="ARBA00022691"/>
    </source>
</evidence>
<proteinExistence type="inferred from homology"/>
<dbReference type="InterPro" id="IPR036390">
    <property type="entry name" value="WH_DNA-bd_sf"/>
</dbReference>
<evidence type="ECO:0000256" key="9">
    <source>
        <dbReference type="ARBA" id="ARBA00022801"/>
    </source>
</evidence>
<evidence type="ECO:0000259" key="14">
    <source>
        <dbReference type="Pfam" id="PF00891"/>
    </source>
</evidence>
<feature type="region of interest" description="Disordered" evidence="13">
    <location>
        <begin position="637"/>
        <end position="697"/>
    </location>
</feature>
<keyword evidence="7" id="KW-0808">Transferase</keyword>
<feature type="compositionally biased region" description="Polar residues" evidence="13">
    <location>
        <begin position="662"/>
        <end position="685"/>
    </location>
</feature>
<dbReference type="GO" id="GO:0005737">
    <property type="term" value="C:cytoplasm"/>
    <property type="evidence" value="ECO:0007669"/>
    <property type="project" value="UniProtKB-SubCell"/>
</dbReference>
<evidence type="ECO:0000313" key="18">
    <source>
        <dbReference type="Proteomes" id="UP000193380"/>
    </source>
</evidence>
<dbReference type="Pfam" id="PF00891">
    <property type="entry name" value="Methyltransf_2"/>
    <property type="match status" value="1"/>
</dbReference>
<dbReference type="SUPFAM" id="SSF52972">
    <property type="entry name" value="ITPase-like"/>
    <property type="match status" value="1"/>
</dbReference>
<dbReference type="AlphaFoldDB" id="A0A060WQI9"/>
<dbReference type="SUPFAM" id="SSF46785">
    <property type="entry name" value="Winged helix' DNA-binding domain"/>
    <property type="match status" value="1"/>
</dbReference>
<feature type="domain" description="UPF3" evidence="15">
    <location>
        <begin position="46"/>
        <end position="203"/>
    </location>
</feature>
<dbReference type="PaxDb" id="8022-A0A060WQI9"/>
<dbReference type="InterPro" id="IPR036388">
    <property type="entry name" value="WH-like_DNA-bd_sf"/>
</dbReference>
<dbReference type="GO" id="GO:0000184">
    <property type="term" value="P:nuclear-transcribed mRNA catabolic process, nonsense-mediated decay"/>
    <property type="evidence" value="ECO:0007669"/>
    <property type="project" value="UniProtKB-KW"/>
</dbReference>
<evidence type="ECO:0000259" key="15">
    <source>
        <dbReference type="Pfam" id="PF03467"/>
    </source>
</evidence>
<feature type="domain" description="O-methyltransferase dimerisation" evidence="16">
    <location>
        <begin position="756"/>
        <end position="833"/>
    </location>
</feature>
<comment type="subunit">
    <text evidence="4">Homodimer.</text>
</comment>
<dbReference type="Proteomes" id="UP000193380">
    <property type="component" value="Unassembled WGS sequence"/>
</dbReference>
<dbReference type="HAMAP" id="MF_00528">
    <property type="entry name" value="Maf"/>
    <property type="match status" value="1"/>
</dbReference>
<dbReference type="EMBL" id="FR904660">
    <property type="protein sequence ID" value="CDQ69277.1"/>
    <property type="molecule type" value="Genomic_DNA"/>
</dbReference>
<evidence type="ECO:0000256" key="6">
    <source>
        <dbReference type="ARBA" id="ARBA00022603"/>
    </source>
</evidence>
<comment type="subcellular location">
    <subcellularLocation>
        <location evidence="2">Cytoplasm</location>
    </subcellularLocation>
    <subcellularLocation>
        <location evidence="1">Nucleus</location>
    </subcellularLocation>
</comment>
<evidence type="ECO:0000256" key="7">
    <source>
        <dbReference type="ARBA" id="ARBA00022679"/>
    </source>
</evidence>
<keyword evidence="12" id="KW-0539">Nucleus</keyword>
<sequence length="1082" mass="122972">MRSENDQMPGGRAKIVVEIQFRDIPREQDAVFVNSKQKEEKKEVFTKVVIRRLPPNLSKDQLEEQLSPLPSFDYFEFFPADQSLYPHLFSRAYINFKNPEDILLFRDRFDGYVFIDNKGQEYPAVVEFAPFQKVSKKKLKKKDAKAGSIEEDPEYCRFLENYSCDEEKSMANPETLLGEIEAKTRELIAKRTTPLLEYIKNKKLEKQRIREEKREERRRREMEKKRQREEEKRKRREEERRKRKEADKLKKLSEKEIKIKLLKKSDRDDDMDSDRLKDKGDSGDTERAKWDKPSGQMKFKEAKDKGQMESDKGEHGRRQRDKDHRGRDEERKRQRHHYEFDKFIRRKEETKWGKGYCQDRAKKDGHHHGSYSYCPSTGDKVAQQGIHSHGRSAERSSGLSTKLHQPEDNIANSEEVTMVLMNPVISKLTGKLVVLASASPRRLEILTNVGLRFEVVPSWFKETLDKRLFKTPHEYAVETAKQKALEVAKRMPFKHLKTPDIVIGADTVVTVDGLILEKPVDKQDAYRMLSRLSGKEHSVFTGVAIILCHEKEDEEIDYQVIDFYEETKVKFADLSDDLLWEYINSGEPMDKAGGYGIQALGGMLVEYVHGDFLNVVGFPLNQFCKKLGLIFSPPGSLTHNSTQTSPQGSPVDTVPPAEPAASSPTHNGPPDSQGQNIPSASTAHNVKQEESGCGEGEVPWTLVNNLSKCSANGEAEPQGISDPAAPDLTSRGTIQMQNVREHETEDGKEKLSKMIELMDGFKASKVLFTASKLRVFDVLRSSKKGELQAEDVAQEIKASIKGTERLLEACVSLGLLQRTGKEYTNTAMSRHFLLSDGPLSLQGYIQHCNELVWPLFTHLETAVREGTNQHEKAFGKTSNLFQDAYYSRHEVKLRFMKAMHSIAKVSGRDVATAFDLSKYKTACDLGGCTGAMAYEFAKAHPGLSVTMFDLPEVIEMSSHFRPHDADDRVSFVAGDFFKDELPKADVYILARILHDWSDEKVHILLSKIAKACNPGCCVLVSEIFLDEDRKGPSRGLLQALSLTEGRQRSASEYSLLLKSHGFTAAQVKHTHNLLDAILCVTE</sequence>
<dbReference type="FunFam" id="3.90.950.10:FF:000020">
    <property type="entry name" value="Probable bifunctional dTTP/UTP pyrophosphatase/methyltransferase protein"/>
    <property type="match status" value="1"/>
</dbReference>
<evidence type="ECO:0000256" key="3">
    <source>
        <dbReference type="ARBA" id="ARBA00005991"/>
    </source>
</evidence>
<dbReference type="NCBIfam" id="TIGR00172">
    <property type="entry name" value="maf"/>
    <property type="match status" value="1"/>
</dbReference>
<keyword evidence="11" id="KW-0866">Nonsense-mediated mRNA decay</keyword>
<evidence type="ECO:0000256" key="12">
    <source>
        <dbReference type="ARBA" id="ARBA00023242"/>
    </source>
</evidence>
<comment type="similarity">
    <text evidence="3">Belongs to the RENT3 family.</text>
</comment>
<dbReference type="FunFam" id="1.10.10.10:FF:000358">
    <property type="entry name" value="Acetylserotonin O-methyltransferase"/>
    <property type="match status" value="1"/>
</dbReference>
<feature type="compositionally biased region" description="Polar residues" evidence="13">
    <location>
        <begin position="637"/>
        <end position="650"/>
    </location>
</feature>
<feature type="region of interest" description="Disordered" evidence="13">
    <location>
        <begin position="266"/>
        <end position="334"/>
    </location>
</feature>
<dbReference type="GO" id="GO:0045727">
    <property type="term" value="P:positive regulation of translation"/>
    <property type="evidence" value="ECO:0007669"/>
    <property type="project" value="TreeGrafter"/>
</dbReference>
<dbReference type="GO" id="GO:0032259">
    <property type="term" value="P:methylation"/>
    <property type="evidence" value="ECO:0007669"/>
    <property type="project" value="UniProtKB-KW"/>
</dbReference>
<reference evidence="17" key="1">
    <citation type="journal article" date="2014" name="Nat. Commun.">
        <title>The rainbow trout genome provides novel insights into evolution after whole-genome duplication in vertebrates.</title>
        <authorList>
            <person name="Berthelot C."/>
            <person name="Brunet F."/>
            <person name="Chalopin D."/>
            <person name="Juanchich A."/>
            <person name="Bernard M."/>
            <person name="Noel B."/>
            <person name="Bento P."/>
            <person name="Da Silva C."/>
            <person name="Labadie K."/>
            <person name="Alberti A."/>
            <person name="Aury J.M."/>
            <person name="Louis A."/>
            <person name="Dehais P."/>
            <person name="Bardou P."/>
            <person name="Montfort J."/>
            <person name="Klopp C."/>
            <person name="Cabau C."/>
            <person name="Gaspin C."/>
            <person name="Thorgaard G.H."/>
            <person name="Boussaha M."/>
            <person name="Quillet E."/>
            <person name="Guyomard R."/>
            <person name="Galiana D."/>
            <person name="Bobe J."/>
            <person name="Volff J.N."/>
            <person name="Genet C."/>
            <person name="Wincker P."/>
            <person name="Jaillon O."/>
            <person name="Roest Crollius H."/>
            <person name="Guiguen Y."/>
        </authorList>
    </citation>
    <scope>NUCLEOTIDE SEQUENCE [LARGE SCALE GENOMIC DNA]</scope>
</reference>
<dbReference type="CDD" id="cd12727">
    <property type="entry name" value="RRM_like_Smg4_UPF3A"/>
    <property type="match status" value="1"/>
</dbReference>
<evidence type="ECO:0000256" key="11">
    <source>
        <dbReference type="ARBA" id="ARBA00023161"/>
    </source>
</evidence>
<evidence type="ECO:0000256" key="2">
    <source>
        <dbReference type="ARBA" id="ARBA00004496"/>
    </source>
</evidence>
<dbReference type="InterPro" id="IPR005120">
    <property type="entry name" value="UPF3_dom"/>
</dbReference>
<dbReference type="InterPro" id="IPR001077">
    <property type="entry name" value="COMT_C"/>
</dbReference>
<dbReference type="GO" id="GO:0005730">
    <property type="term" value="C:nucleolus"/>
    <property type="evidence" value="ECO:0007669"/>
    <property type="project" value="TreeGrafter"/>
</dbReference>
<evidence type="ECO:0000256" key="13">
    <source>
        <dbReference type="SAM" id="MobiDB-lite"/>
    </source>
</evidence>
<evidence type="ECO:0000256" key="4">
    <source>
        <dbReference type="ARBA" id="ARBA00011738"/>
    </source>
</evidence>
<dbReference type="InterPro" id="IPR029063">
    <property type="entry name" value="SAM-dependent_MTases_sf"/>
</dbReference>
<dbReference type="GO" id="GO:0047429">
    <property type="term" value="F:nucleoside triphosphate diphosphatase activity"/>
    <property type="evidence" value="ECO:0007669"/>
    <property type="project" value="InterPro"/>
</dbReference>
<dbReference type="GO" id="GO:0046983">
    <property type="term" value="F:protein dimerization activity"/>
    <property type="evidence" value="ECO:0007669"/>
    <property type="project" value="InterPro"/>
</dbReference>
<dbReference type="Gene3D" id="3.30.70.330">
    <property type="match status" value="1"/>
</dbReference>
<reference evidence="17" key="2">
    <citation type="submission" date="2014-03" db="EMBL/GenBank/DDBJ databases">
        <authorList>
            <person name="Genoscope - CEA"/>
        </authorList>
    </citation>
    <scope>NUCLEOTIDE SEQUENCE</scope>
</reference>
<dbReference type="InterPro" id="IPR029001">
    <property type="entry name" value="ITPase-like_fam"/>
</dbReference>
<gene>
    <name evidence="17" type="ORF">GSONMT00010911001</name>
</gene>
<evidence type="ECO:0000256" key="10">
    <source>
        <dbReference type="ARBA" id="ARBA00022884"/>
    </source>
</evidence>
<dbReference type="GO" id="GO:0008171">
    <property type="term" value="F:O-methyltransferase activity"/>
    <property type="evidence" value="ECO:0007669"/>
    <property type="project" value="InterPro"/>
</dbReference>
<dbReference type="InterPro" id="IPR003697">
    <property type="entry name" value="Maf-like"/>
</dbReference>
<dbReference type="PANTHER" id="PTHR13112:SF2">
    <property type="entry name" value="REGULATOR OF NONSENSE TRANSCRIPTS 3A"/>
    <property type="match status" value="1"/>
</dbReference>
<evidence type="ECO:0008006" key="19">
    <source>
        <dbReference type="Google" id="ProtNLM"/>
    </source>
</evidence>
<keyword evidence="8" id="KW-0949">S-adenosyl-L-methionine</keyword>
<dbReference type="GO" id="GO:0042162">
    <property type="term" value="F:telomeric DNA binding"/>
    <property type="evidence" value="ECO:0007669"/>
    <property type="project" value="TreeGrafter"/>
</dbReference>
<dbReference type="Pfam" id="PF02545">
    <property type="entry name" value="Maf"/>
    <property type="match status" value="1"/>
</dbReference>
<evidence type="ECO:0000256" key="5">
    <source>
        <dbReference type="ARBA" id="ARBA00022490"/>
    </source>
</evidence>
<dbReference type="InterPro" id="IPR012967">
    <property type="entry name" value="COMT_dimerisation"/>
</dbReference>
<dbReference type="CDD" id="cd00555">
    <property type="entry name" value="Maf"/>
    <property type="match status" value="1"/>
</dbReference>
<dbReference type="Gene3D" id="3.90.950.10">
    <property type="match status" value="1"/>
</dbReference>
<dbReference type="Pfam" id="PF03467">
    <property type="entry name" value="Smg4_UPF3"/>
    <property type="match status" value="1"/>
</dbReference>
<dbReference type="InterPro" id="IPR012677">
    <property type="entry name" value="Nucleotide-bd_a/b_plait_sf"/>
</dbReference>
<keyword evidence="9" id="KW-0378">Hydrolase</keyword>
<keyword evidence="10" id="KW-0694">RNA-binding</keyword>
<dbReference type="Gene3D" id="1.10.10.10">
    <property type="entry name" value="Winged helix-like DNA-binding domain superfamily/Winged helix DNA-binding domain"/>
    <property type="match status" value="1"/>
</dbReference>
<dbReference type="Gene3D" id="3.40.50.150">
    <property type="entry name" value="Vaccinia Virus protein VP39"/>
    <property type="match status" value="1"/>
</dbReference>
<feature type="domain" description="O-methyltransferase C-terminal" evidence="14">
    <location>
        <begin position="856"/>
        <end position="1062"/>
    </location>
</feature>
<dbReference type="InterPro" id="IPR035979">
    <property type="entry name" value="RBD_domain_sf"/>
</dbReference>
<evidence type="ECO:0000313" key="17">
    <source>
        <dbReference type="EMBL" id="CDQ69277.1"/>
    </source>
</evidence>
<dbReference type="PANTHER" id="PTHR13112">
    <property type="entry name" value="UPF3 REGULATOR OF NONSENSE TRANSCRIPTS-LIKE PROTEIN"/>
    <property type="match status" value="1"/>
</dbReference>
<dbReference type="STRING" id="8022.A0A060WQI9"/>
<feature type="region of interest" description="Disordered" evidence="13">
    <location>
        <begin position="378"/>
        <end position="408"/>
    </location>
</feature>
<organism evidence="17 18">
    <name type="scientific">Oncorhynchus mykiss</name>
    <name type="common">Rainbow trout</name>
    <name type="synonym">Salmo gairdneri</name>
    <dbReference type="NCBI Taxonomy" id="8022"/>
    <lineage>
        <taxon>Eukaryota</taxon>
        <taxon>Metazoa</taxon>
        <taxon>Chordata</taxon>
        <taxon>Craniata</taxon>
        <taxon>Vertebrata</taxon>
        <taxon>Euteleostomi</taxon>
        <taxon>Actinopterygii</taxon>
        <taxon>Neopterygii</taxon>
        <taxon>Teleostei</taxon>
        <taxon>Protacanthopterygii</taxon>
        <taxon>Salmoniformes</taxon>
        <taxon>Salmonidae</taxon>
        <taxon>Salmoninae</taxon>
        <taxon>Oncorhynchus</taxon>
    </lineage>
</organism>
<dbReference type="SUPFAM" id="SSF53335">
    <property type="entry name" value="S-adenosyl-L-methionine-dependent methyltransferases"/>
    <property type="match status" value="1"/>
</dbReference>
<dbReference type="FunFam" id="3.30.70.330:FF:000067">
    <property type="entry name" value="regulator of nonsense transcripts 3A isoform X2"/>
    <property type="match status" value="1"/>
</dbReference>
<dbReference type="InterPro" id="IPR016461">
    <property type="entry name" value="COMT-like"/>
</dbReference>